<keyword evidence="1" id="KW-0812">Transmembrane</keyword>
<keyword evidence="1" id="KW-0472">Membrane</keyword>
<keyword evidence="1" id="KW-1133">Transmembrane helix</keyword>
<comment type="caution">
    <text evidence="2">The sequence shown here is derived from an EMBL/GenBank/DDBJ whole genome shotgun (WGS) entry which is preliminary data.</text>
</comment>
<organism evidence="2 3">
    <name type="scientific">candidate division WWE3 bacterium RBG_19FT_COMBO_53_11</name>
    <dbReference type="NCBI Taxonomy" id="1802613"/>
    <lineage>
        <taxon>Bacteria</taxon>
        <taxon>Katanobacteria</taxon>
    </lineage>
</organism>
<evidence type="ECO:0000256" key="1">
    <source>
        <dbReference type="SAM" id="Phobius"/>
    </source>
</evidence>
<dbReference type="NCBIfam" id="TIGR02532">
    <property type="entry name" value="IV_pilin_GFxxxE"/>
    <property type="match status" value="1"/>
</dbReference>
<reference evidence="2 3" key="1">
    <citation type="journal article" date="2016" name="Nat. Commun.">
        <title>Thousands of microbial genomes shed light on interconnected biogeochemical processes in an aquifer system.</title>
        <authorList>
            <person name="Anantharaman K."/>
            <person name="Brown C.T."/>
            <person name="Hug L.A."/>
            <person name="Sharon I."/>
            <person name="Castelle C.J."/>
            <person name="Probst A.J."/>
            <person name="Thomas B.C."/>
            <person name="Singh A."/>
            <person name="Wilkins M.J."/>
            <person name="Karaoz U."/>
            <person name="Brodie E.L."/>
            <person name="Williams K.H."/>
            <person name="Hubbard S.S."/>
            <person name="Banfield J.F."/>
        </authorList>
    </citation>
    <scope>NUCLEOTIDE SEQUENCE [LARGE SCALE GENOMIC DNA]</scope>
</reference>
<dbReference type="InterPro" id="IPR045584">
    <property type="entry name" value="Pilin-like"/>
</dbReference>
<dbReference type="SUPFAM" id="SSF54523">
    <property type="entry name" value="Pili subunits"/>
    <property type="match status" value="1"/>
</dbReference>
<evidence type="ECO:0000313" key="2">
    <source>
        <dbReference type="EMBL" id="OGC44527.1"/>
    </source>
</evidence>
<dbReference type="InterPro" id="IPR012902">
    <property type="entry name" value="N_methyl_site"/>
</dbReference>
<dbReference type="EMBL" id="MEUW01000018">
    <property type="protein sequence ID" value="OGC44527.1"/>
    <property type="molecule type" value="Genomic_DNA"/>
</dbReference>
<dbReference type="AlphaFoldDB" id="A0A1F4UHZ6"/>
<name>A0A1F4UHZ6_UNCKA</name>
<accession>A0A1F4UHZ6</accession>
<sequence>MLLNRVKTKNVKQGFTFVEFLLVIAAIAILMIVLVEVIRPDEKLAATRNTERRADVNTILNAVYQYALDHSGQLPSAIKDIPLEICKTNAEDCSDLADLSVLTKDEKYLYALPVDPIGESADGTGYEILRTPGGRVNVIAPYAELGIKIDVYK</sequence>
<proteinExistence type="predicted"/>
<dbReference type="Proteomes" id="UP000176583">
    <property type="component" value="Unassembled WGS sequence"/>
</dbReference>
<dbReference type="STRING" id="1802613.A2V54_02020"/>
<evidence type="ECO:0000313" key="3">
    <source>
        <dbReference type="Proteomes" id="UP000176583"/>
    </source>
</evidence>
<feature type="transmembrane region" description="Helical" evidence="1">
    <location>
        <begin position="20"/>
        <end position="38"/>
    </location>
</feature>
<gene>
    <name evidence="2" type="ORF">A2V54_02020</name>
</gene>
<protein>
    <recommendedName>
        <fullName evidence="4">Type II secretion system protein GspG C-terminal domain-containing protein</fullName>
    </recommendedName>
</protein>
<evidence type="ECO:0008006" key="4">
    <source>
        <dbReference type="Google" id="ProtNLM"/>
    </source>
</evidence>